<dbReference type="RefSeq" id="WP_169189248.1">
    <property type="nucleotide sequence ID" value="NZ_JABBPK010000001.1"/>
</dbReference>
<dbReference type="Pfam" id="PF04397">
    <property type="entry name" value="LytTR"/>
    <property type="match status" value="1"/>
</dbReference>
<comment type="caution">
    <text evidence="4">The sequence shown here is derived from an EMBL/GenBank/DDBJ whole genome shotgun (WGS) entry which is preliminary data.</text>
</comment>
<dbReference type="PROSITE" id="PS50930">
    <property type="entry name" value="HTH_LYTTR"/>
    <property type="match status" value="1"/>
</dbReference>
<dbReference type="InterPro" id="IPR011006">
    <property type="entry name" value="CheY-like_superfamily"/>
</dbReference>
<comment type="caution">
    <text evidence="1">Lacks conserved residue(s) required for the propagation of feature annotation.</text>
</comment>
<name>A0A7Y0PQE1_9BACI</name>
<dbReference type="GO" id="GO:0003677">
    <property type="term" value="F:DNA binding"/>
    <property type="evidence" value="ECO:0007669"/>
    <property type="project" value="InterPro"/>
</dbReference>
<dbReference type="Proteomes" id="UP000588491">
    <property type="component" value="Unassembled WGS sequence"/>
</dbReference>
<dbReference type="SMART" id="SM00850">
    <property type="entry name" value="LytTR"/>
    <property type="match status" value="1"/>
</dbReference>
<dbReference type="Gene3D" id="2.40.50.1020">
    <property type="entry name" value="LytTr DNA-binding domain"/>
    <property type="match status" value="1"/>
</dbReference>
<dbReference type="Pfam" id="PF00072">
    <property type="entry name" value="Response_reg"/>
    <property type="match status" value="1"/>
</dbReference>
<accession>A0A7Y0PQE1</accession>
<dbReference type="InterPro" id="IPR001789">
    <property type="entry name" value="Sig_transdc_resp-reg_receiver"/>
</dbReference>
<dbReference type="PANTHER" id="PTHR37299">
    <property type="entry name" value="TRANSCRIPTIONAL REGULATOR-RELATED"/>
    <property type="match status" value="1"/>
</dbReference>
<keyword evidence="5" id="KW-1185">Reference proteome</keyword>
<dbReference type="SUPFAM" id="SSF52172">
    <property type="entry name" value="CheY-like"/>
    <property type="match status" value="1"/>
</dbReference>
<feature type="domain" description="HTH LytTR-type" evidence="3">
    <location>
        <begin position="136"/>
        <end position="239"/>
    </location>
</feature>
<dbReference type="AlphaFoldDB" id="A0A7Y0PQE1"/>
<feature type="domain" description="Response regulatory" evidence="2">
    <location>
        <begin position="4"/>
        <end position="118"/>
    </location>
</feature>
<dbReference type="InterPro" id="IPR046947">
    <property type="entry name" value="LytR-like"/>
</dbReference>
<sequence>MSIRTIIADKDNRINACIRHYLKAHSDIEIIDECNNGKDLLDKFIKFKPDLIITEVNLPFKDGLEVMQQCYKLCKDVNFIFIADSEEYALTALELEAIDYLMKPIRNFRLSKSIIKAKQIIKKQKENQAFHSINNLPVKYSKGMYYIKKEEIYFIEKIDKKCVIYTTRDVFETRENIGELLHQLNGSFCLSHRSYIINLEKVTEISPYKETYIASFNGVNRQAKISKLKIDEVKKRVLMFL</sequence>
<evidence type="ECO:0000259" key="2">
    <source>
        <dbReference type="PROSITE" id="PS50110"/>
    </source>
</evidence>
<evidence type="ECO:0000256" key="1">
    <source>
        <dbReference type="PROSITE-ProRule" id="PRU00169"/>
    </source>
</evidence>
<evidence type="ECO:0000259" key="3">
    <source>
        <dbReference type="PROSITE" id="PS50930"/>
    </source>
</evidence>
<organism evidence="4 5">
    <name type="scientific">Niallia alba</name>
    <dbReference type="NCBI Taxonomy" id="2729105"/>
    <lineage>
        <taxon>Bacteria</taxon>
        <taxon>Bacillati</taxon>
        <taxon>Bacillota</taxon>
        <taxon>Bacilli</taxon>
        <taxon>Bacillales</taxon>
        <taxon>Bacillaceae</taxon>
        <taxon>Niallia</taxon>
    </lineage>
</organism>
<dbReference type="GO" id="GO:0000156">
    <property type="term" value="F:phosphorelay response regulator activity"/>
    <property type="evidence" value="ECO:0007669"/>
    <property type="project" value="InterPro"/>
</dbReference>
<proteinExistence type="predicted"/>
<dbReference type="EMBL" id="JABBPK010000001">
    <property type="protein sequence ID" value="NMO79444.1"/>
    <property type="molecule type" value="Genomic_DNA"/>
</dbReference>
<dbReference type="Gene3D" id="3.40.50.2300">
    <property type="match status" value="1"/>
</dbReference>
<gene>
    <name evidence="4" type="ORF">HHU08_21125</name>
</gene>
<dbReference type="PANTHER" id="PTHR37299:SF1">
    <property type="entry name" value="STAGE 0 SPORULATION PROTEIN A HOMOLOG"/>
    <property type="match status" value="1"/>
</dbReference>
<evidence type="ECO:0000313" key="5">
    <source>
        <dbReference type="Proteomes" id="UP000588491"/>
    </source>
</evidence>
<dbReference type="InterPro" id="IPR007492">
    <property type="entry name" value="LytTR_DNA-bd_dom"/>
</dbReference>
<protein>
    <submittedName>
        <fullName evidence="4">Response regulator transcription factor</fullName>
    </submittedName>
</protein>
<evidence type="ECO:0000313" key="4">
    <source>
        <dbReference type="EMBL" id="NMO79444.1"/>
    </source>
</evidence>
<dbReference type="SMART" id="SM00448">
    <property type="entry name" value="REC"/>
    <property type="match status" value="1"/>
</dbReference>
<reference evidence="4 5" key="1">
    <citation type="submission" date="2020-04" db="EMBL/GenBank/DDBJ databases">
        <title>Bacillus sp. UniB3 isolated from commercial digestive syrup.</title>
        <authorList>
            <person name="Thorat V."/>
            <person name="Kirdat K."/>
            <person name="Tiwarekar B."/>
            <person name="Yadav A."/>
        </authorList>
    </citation>
    <scope>NUCLEOTIDE SEQUENCE [LARGE SCALE GENOMIC DNA]</scope>
    <source>
        <strain evidence="4 5">UniB3</strain>
    </source>
</reference>
<dbReference type="PROSITE" id="PS50110">
    <property type="entry name" value="RESPONSE_REGULATORY"/>
    <property type="match status" value="1"/>
</dbReference>